<dbReference type="InterPro" id="IPR020103">
    <property type="entry name" value="PsdUridine_synth_cat_dom_sf"/>
</dbReference>
<dbReference type="SUPFAM" id="SSF55174">
    <property type="entry name" value="Alpha-L RNA-binding motif"/>
    <property type="match status" value="1"/>
</dbReference>
<dbReference type="Pfam" id="PF01479">
    <property type="entry name" value="S4"/>
    <property type="match status" value="1"/>
</dbReference>
<dbReference type="RefSeq" id="WP_092909033.1">
    <property type="nucleotide sequence ID" value="NZ_FOUZ01000013.1"/>
</dbReference>
<dbReference type="CDD" id="cd00165">
    <property type="entry name" value="S4"/>
    <property type="match status" value="1"/>
</dbReference>
<dbReference type="AlphaFoldDB" id="A0A1I4ZE81"/>
<gene>
    <name evidence="7" type="ORF">SAMN05421738_11334</name>
</gene>
<accession>A0A1I4ZE81</accession>
<dbReference type="InterPro" id="IPR042092">
    <property type="entry name" value="PsdUridine_s_RsuA/RluB/E/F_cat"/>
</dbReference>
<organism evidence="7 8">
    <name type="scientific">Algoriella xinjiangensis</name>
    <dbReference type="NCBI Taxonomy" id="684065"/>
    <lineage>
        <taxon>Bacteria</taxon>
        <taxon>Pseudomonadati</taxon>
        <taxon>Bacteroidota</taxon>
        <taxon>Flavobacteriia</taxon>
        <taxon>Flavobacteriales</taxon>
        <taxon>Weeksellaceae</taxon>
        <taxon>Algoriella</taxon>
    </lineage>
</organism>
<evidence type="ECO:0000256" key="5">
    <source>
        <dbReference type="SAM" id="MobiDB-lite"/>
    </source>
</evidence>
<dbReference type="Gene3D" id="3.10.290.10">
    <property type="entry name" value="RNA-binding S4 domain"/>
    <property type="match status" value="1"/>
</dbReference>
<dbReference type="NCBIfam" id="TIGR00093">
    <property type="entry name" value="pseudouridine synthase"/>
    <property type="match status" value="1"/>
</dbReference>
<dbReference type="InterPro" id="IPR000748">
    <property type="entry name" value="PsdUridine_synth_RsuA/RluB/E/F"/>
</dbReference>
<dbReference type="InterPro" id="IPR018496">
    <property type="entry name" value="PsdUridine_synth_RsuA/RluB_CS"/>
</dbReference>
<feature type="compositionally biased region" description="Low complexity" evidence="5">
    <location>
        <begin position="24"/>
        <end position="52"/>
    </location>
</feature>
<keyword evidence="8" id="KW-1185">Reference proteome</keyword>
<dbReference type="InterPro" id="IPR006145">
    <property type="entry name" value="PsdUridine_synth_RsuA/RluA"/>
</dbReference>
<proteinExistence type="inferred from homology"/>
<dbReference type="OrthoDB" id="9807213at2"/>
<evidence type="ECO:0000313" key="7">
    <source>
        <dbReference type="EMBL" id="SFN48343.1"/>
    </source>
</evidence>
<dbReference type="InterPro" id="IPR020094">
    <property type="entry name" value="TruA/RsuA/RluB/E/F_N"/>
</dbReference>
<dbReference type="SMART" id="SM00363">
    <property type="entry name" value="S4"/>
    <property type="match status" value="1"/>
</dbReference>
<dbReference type="Gene3D" id="3.30.70.1560">
    <property type="entry name" value="Alpha-L RNA-binding motif"/>
    <property type="match status" value="1"/>
</dbReference>
<dbReference type="InterPro" id="IPR002942">
    <property type="entry name" value="S4_RNA-bd"/>
</dbReference>
<name>A0A1I4ZE81_9FLAO</name>
<dbReference type="GO" id="GO:0003723">
    <property type="term" value="F:RNA binding"/>
    <property type="evidence" value="ECO:0007669"/>
    <property type="project" value="UniProtKB-KW"/>
</dbReference>
<dbReference type="STRING" id="684065.SAMN05421738_11334"/>
<dbReference type="PANTHER" id="PTHR47683">
    <property type="entry name" value="PSEUDOURIDINE SYNTHASE FAMILY PROTEIN-RELATED"/>
    <property type="match status" value="1"/>
</dbReference>
<dbReference type="PROSITE" id="PS50889">
    <property type="entry name" value="S4"/>
    <property type="match status" value="1"/>
</dbReference>
<sequence>MNNRRNQSNNKNSQGGNARGKGGSNSSSSSSRPSGGKGKPSFGGSKPSFGAKPEGGRPSFGGSKPSFGTRSEGGKPAFGGSKPSFGSARPSEDGKKSFGPKKPFNKFGEQPFVKRLKKAPVDDGTIRLNKYVANAGIASRREADELIKTGIVTVNGQVISEMGYKVQPDDEVRFDGKKISSQKNVYFLLNKPKGFITTSKDEKDRQTVMDLVKTATTARIFPVGRLDRQTTGVLLFTNDGYLTKKLTHPSHDVKKIYHVTLDKKLTANDMADIKKGIRLIPEGIAIVDDISYIEGRPKNEIGIEIHIGWNRVVRRLFEKLDYKVETLDRVSFAGLTKKALGRGEYRALTELEVNFLKMM</sequence>
<dbReference type="PANTHER" id="PTHR47683:SF2">
    <property type="entry name" value="RNA-BINDING S4 DOMAIN-CONTAINING PROTEIN"/>
    <property type="match status" value="1"/>
</dbReference>
<dbReference type="PROSITE" id="PS01149">
    <property type="entry name" value="PSI_RSU"/>
    <property type="match status" value="1"/>
</dbReference>
<evidence type="ECO:0000313" key="8">
    <source>
        <dbReference type="Proteomes" id="UP000199149"/>
    </source>
</evidence>
<evidence type="ECO:0000256" key="4">
    <source>
        <dbReference type="RuleBase" id="RU003887"/>
    </source>
</evidence>
<dbReference type="InterPro" id="IPR050343">
    <property type="entry name" value="RsuA_PseudoU_synthase"/>
</dbReference>
<evidence type="ECO:0000256" key="3">
    <source>
        <dbReference type="PROSITE-ProRule" id="PRU00182"/>
    </source>
</evidence>
<dbReference type="CDD" id="cd02870">
    <property type="entry name" value="PseudoU_synth_RsuA_like"/>
    <property type="match status" value="1"/>
</dbReference>
<evidence type="ECO:0000259" key="6">
    <source>
        <dbReference type="SMART" id="SM00363"/>
    </source>
</evidence>
<dbReference type="Pfam" id="PF00849">
    <property type="entry name" value="PseudoU_synth_2"/>
    <property type="match status" value="1"/>
</dbReference>
<keyword evidence="2 4" id="KW-0413">Isomerase</keyword>
<dbReference type="SUPFAM" id="SSF55120">
    <property type="entry name" value="Pseudouridine synthase"/>
    <property type="match status" value="1"/>
</dbReference>
<protein>
    <recommendedName>
        <fullName evidence="4">Pseudouridine synthase</fullName>
        <ecNumber evidence="4">5.4.99.-</ecNumber>
    </recommendedName>
</protein>
<evidence type="ECO:0000256" key="2">
    <source>
        <dbReference type="ARBA" id="ARBA00023235"/>
    </source>
</evidence>
<reference evidence="8" key="1">
    <citation type="submission" date="2016-10" db="EMBL/GenBank/DDBJ databases">
        <authorList>
            <person name="Varghese N."/>
            <person name="Submissions S."/>
        </authorList>
    </citation>
    <scope>NUCLEOTIDE SEQUENCE [LARGE SCALE GENOMIC DNA]</scope>
    <source>
        <strain evidence="8">XJ109</strain>
    </source>
</reference>
<dbReference type="FunFam" id="3.10.290.10:FF:000003">
    <property type="entry name" value="Pseudouridine synthase"/>
    <property type="match status" value="1"/>
</dbReference>
<dbReference type="EMBL" id="FOUZ01000013">
    <property type="protein sequence ID" value="SFN48343.1"/>
    <property type="molecule type" value="Genomic_DNA"/>
</dbReference>
<dbReference type="InterPro" id="IPR036986">
    <property type="entry name" value="S4_RNA-bd_sf"/>
</dbReference>
<dbReference type="Proteomes" id="UP000199149">
    <property type="component" value="Unassembled WGS sequence"/>
</dbReference>
<dbReference type="GO" id="GO:0000455">
    <property type="term" value="P:enzyme-directed rRNA pseudouridine synthesis"/>
    <property type="evidence" value="ECO:0007669"/>
    <property type="project" value="UniProtKB-ARBA"/>
</dbReference>
<dbReference type="GO" id="GO:0120159">
    <property type="term" value="F:rRNA pseudouridine synthase activity"/>
    <property type="evidence" value="ECO:0007669"/>
    <property type="project" value="UniProtKB-ARBA"/>
</dbReference>
<dbReference type="Gene3D" id="3.30.70.580">
    <property type="entry name" value="Pseudouridine synthase I, catalytic domain, N-terminal subdomain"/>
    <property type="match status" value="1"/>
</dbReference>
<evidence type="ECO:0000256" key="1">
    <source>
        <dbReference type="ARBA" id="ARBA00008348"/>
    </source>
</evidence>
<feature type="compositionally biased region" description="Low complexity" evidence="5">
    <location>
        <begin position="1"/>
        <end position="16"/>
    </location>
</feature>
<feature type="domain" description="RNA-binding S4" evidence="6">
    <location>
        <begin position="126"/>
        <end position="193"/>
    </location>
</feature>
<dbReference type="EC" id="5.4.99.-" evidence="4"/>
<feature type="region of interest" description="Disordered" evidence="5">
    <location>
        <begin position="1"/>
        <end position="110"/>
    </location>
</feature>
<comment type="similarity">
    <text evidence="1 4">Belongs to the pseudouridine synthase RsuA family.</text>
</comment>
<keyword evidence="3" id="KW-0694">RNA-binding</keyword>